<dbReference type="Gene3D" id="1.10.510.10">
    <property type="entry name" value="Transferase(Phosphotransferase) domain 1"/>
    <property type="match status" value="1"/>
</dbReference>
<keyword evidence="16" id="KW-1185">Reference proteome</keyword>
<dbReference type="EMBL" id="OZ075133">
    <property type="protein sequence ID" value="CAL4989344.1"/>
    <property type="molecule type" value="Genomic_DNA"/>
</dbReference>
<organism evidence="15 16">
    <name type="scientific">Urochloa decumbens</name>
    <dbReference type="NCBI Taxonomy" id="240449"/>
    <lineage>
        <taxon>Eukaryota</taxon>
        <taxon>Viridiplantae</taxon>
        <taxon>Streptophyta</taxon>
        <taxon>Embryophyta</taxon>
        <taxon>Tracheophyta</taxon>
        <taxon>Spermatophyta</taxon>
        <taxon>Magnoliopsida</taxon>
        <taxon>Liliopsida</taxon>
        <taxon>Poales</taxon>
        <taxon>Poaceae</taxon>
        <taxon>PACMAD clade</taxon>
        <taxon>Panicoideae</taxon>
        <taxon>Panicodae</taxon>
        <taxon>Paniceae</taxon>
        <taxon>Melinidinae</taxon>
        <taxon>Urochloa</taxon>
    </lineage>
</organism>
<dbReference type="GO" id="GO:0009626">
    <property type="term" value="P:plant-type hypersensitive response"/>
    <property type="evidence" value="ECO:0007669"/>
    <property type="project" value="UniProtKB-ARBA"/>
</dbReference>
<accession>A0ABC9AX77</accession>
<dbReference type="GO" id="GO:0005886">
    <property type="term" value="C:plasma membrane"/>
    <property type="evidence" value="ECO:0007669"/>
    <property type="project" value="UniProtKB-SubCell"/>
</dbReference>
<keyword evidence="8" id="KW-0418">Kinase</keyword>
<keyword evidence="10 12" id="KW-0067">ATP-binding</keyword>
<dbReference type="SMART" id="SM00220">
    <property type="entry name" value="S_TKc"/>
    <property type="match status" value="1"/>
</dbReference>
<feature type="binding site" evidence="12">
    <location>
        <position position="1097"/>
    </location>
    <ligand>
        <name>ATP</name>
        <dbReference type="ChEBI" id="CHEBI:30616"/>
    </ligand>
</feature>
<keyword evidence="11" id="KW-0175">Coiled coil</keyword>
<dbReference type="Pfam" id="PF18052">
    <property type="entry name" value="Rx_N"/>
    <property type="match status" value="1"/>
</dbReference>
<evidence type="ECO:0000256" key="3">
    <source>
        <dbReference type="ARBA" id="ARBA00008894"/>
    </source>
</evidence>
<dbReference type="Pfam" id="PF23559">
    <property type="entry name" value="WHD_DRP"/>
    <property type="match status" value="1"/>
</dbReference>
<keyword evidence="5" id="KW-0808">Transferase</keyword>
<dbReference type="InterPro" id="IPR052059">
    <property type="entry name" value="CR_Ser/Thr_kinase"/>
</dbReference>
<dbReference type="PROSITE" id="PS50011">
    <property type="entry name" value="PROTEIN_KINASE_DOM"/>
    <property type="match status" value="1"/>
</dbReference>
<dbReference type="PRINTS" id="PR00364">
    <property type="entry name" value="DISEASERSIST"/>
</dbReference>
<sequence length="1405" mass="157853">MRDMGTQMMSSSLGAMGPLLEKLHTQLISPEHQLPKSLKEGIEHLKQDLGELNSFLVDLSRSQGPNAMVKRWMSEVRELSYDMEDYIDSTMCSNMMDSREMNKEILSVVKQFRNLVKQARQRHERYELYRWASNPSCMVDGQDPLPSVNRKATELVGISESKGELIKWLKPPFCDVVEAKGRLKVISILGPAGVGKSTLAQEVYRAIGTQFERRAFVRASRVPDTRRLLRSMISQVRRHQRPPCGLPVQELVDNLRTHLQQKRYFIVIDGLWETTSWDIIKSAFLEGAHCSIVLITTDIEEVALECCDYQSNASVTWTPEPILDLDSHFNAQVGIFKMEPLSTDDSMELFFNRVFGSKPEFSEHLKKYSEDIIRKCSGLPLATIVIASVLACKPDSLELWHHVKECLSSRNNLCSEDMLKEIIGLSYYSLSQQLKTCLLYFSLYPEGYTFLKSDLLKQWTAEGFISAVASKGANEVAESYFHELVSRGFVQTNHINLADEVMFCTVHSTVFEVIRRKSIEENFTTVIDYSETIPKLSAKVRRLSLSFSNAKYAAKPKGFTLSPVRSLTFYGLVECLPSIVEFKLLRVLILEFWGDGEIFELSGICILSQLRYFRITSDFIIKLPVKIQGLKYLETLEIYANVFTVPSDIVHLPKLLHLHIQGNIKLPDYVGHLKSLRTLQSFDLSSNSEDNVRSLGVMMNLQDLHLTCSTVLSDHLGRNLMALASSIGKHGNLKSLTLAPGVSCTSVYKDCLSIVSSPPVSLKKLELLPPICIFSRLPEWIGQLQKLCILKIVVRELKMDDINRISRLQELTLLLLYVRQPTAQSIVFNSAAFPTLKYLKFRCGVLRFAFQAGAIPNLRRLKLEFNAHSGEQYSDMISGIEHLLNLQQIAVRIGAAPGADYSDWTAMESVFRNTISNHSRHLSISIRRADYIDEVISQFSDMAASSPRLVADVTSQSNEIELAEVEVASFHKTTSDPDVQTDQPRATNTFPCQTPPEASEFVAHNLLVGKSPTRKPSRSSGQIASSVKRETACCFTFGKKAKQAFEHDDDVHSVKIFSSKELRKATQDFSCANKIGEGDFGSVFRGVLKDGTVVAVKVLSATSRKGIREFLTEFTAISDIKHENLITLIGCCAERSHRILIYNYLENKSLAKTLLGDTLLGTRYRDKFNWQARVKIAVGVARGLAFLHEGIRPPIIHRGIKASSILLDKDLTPKITDFGLARLLPPNATHVSLRVAGTLGYLAPEYAIRGQVTKKSDIYSYGVLLLEIVSGRHNTDTRLPSEDQFLLERTWGLYEEGRLEEIIDTDIGDDLDAEEACRFLKIGLLCTQDAMARRPNMTNVVQMLTGEKSIAVDKIPRPAMITDFADLKVSNKEQRSRETLSHTTKTFTTTEAFSSSETPTQSSSV</sequence>
<evidence type="ECO:0000256" key="6">
    <source>
        <dbReference type="ARBA" id="ARBA00022737"/>
    </source>
</evidence>
<evidence type="ECO:0000256" key="1">
    <source>
        <dbReference type="ARBA" id="ARBA00004162"/>
    </source>
</evidence>
<dbReference type="InterPro" id="IPR041118">
    <property type="entry name" value="Rx_N"/>
</dbReference>
<gene>
    <name evidence="15" type="ORF">URODEC1_LOCUS59675</name>
</gene>
<evidence type="ECO:0000256" key="11">
    <source>
        <dbReference type="ARBA" id="ARBA00023054"/>
    </source>
</evidence>
<reference evidence="16" key="1">
    <citation type="submission" date="2024-06" db="EMBL/GenBank/DDBJ databases">
        <authorList>
            <person name="Ryan C."/>
        </authorList>
    </citation>
    <scope>NUCLEOTIDE SEQUENCE [LARGE SCALE GENOMIC DNA]</scope>
</reference>
<keyword evidence="4" id="KW-0433">Leucine-rich repeat</keyword>
<comment type="subcellular location">
    <subcellularLocation>
        <location evidence="1">Cell membrane</location>
        <topology evidence="1">Single-pass membrane protein</topology>
    </subcellularLocation>
</comment>
<dbReference type="Pfam" id="PF00931">
    <property type="entry name" value="NB-ARC"/>
    <property type="match status" value="1"/>
</dbReference>
<evidence type="ECO:0000313" key="15">
    <source>
        <dbReference type="EMBL" id="CAL4989344.1"/>
    </source>
</evidence>
<name>A0ABC9AX77_9POAL</name>
<dbReference type="InterPro" id="IPR027417">
    <property type="entry name" value="P-loop_NTPase"/>
</dbReference>
<protein>
    <recommendedName>
        <fullName evidence="14">Protein kinase domain-containing protein</fullName>
    </recommendedName>
</protein>
<dbReference type="InterPro" id="IPR017441">
    <property type="entry name" value="Protein_kinase_ATP_BS"/>
</dbReference>
<evidence type="ECO:0000256" key="5">
    <source>
        <dbReference type="ARBA" id="ARBA00022679"/>
    </source>
</evidence>
<proteinExistence type="inferred from homology"/>
<dbReference type="GO" id="GO:0005524">
    <property type="term" value="F:ATP binding"/>
    <property type="evidence" value="ECO:0007669"/>
    <property type="project" value="UniProtKB-UniRule"/>
</dbReference>
<dbReference type="InterPro" id="IPR000719">
    <property type="entry name" value="Prot_kinase_dom"/>
</dbReference>
<evidence type="ECO:0000256" key="13">
    <source>
        <dbReference type="SAM" id="MobiDB-lite"/>
    </source>
</evidence>
<dbReference type="Pfam" id="PF07714">
    <property type="entry name" value="PK_Tyr_Ser-Thr"/>
    <property type="match status" value="1"/>
</dbReference>
<dbReference type="Proteomes" id="UP001497457">
    <property type="component" value="Chromosome 23rd"/>
</dbReference>
<comment type="similarity">
    <text evidence="3">Belongs to the disease resistance NB-LRR family.</text>
</comment>
<dbReference type="Gene3D" id="1.10.8.430">
    <property type="entry name" value="Helical domain of apoptotic protease-activating factors"/>
    <property type="match status" value="1"/>
</dbReference>
<dbReference type="Gene3D" id="1.20.5.4130">
    <property type="match status" value="1"/>
</dbReference>
<evidence type="ECO:0000313" key="16">
    <source>
        <dbReference type="Proteomes" id="UP001497457"/>
    </source>
</evidence>
<evidence type="ECO:0000256" key="7">
    <source>
        <dbReference type="ARBA" id="ARBA00022741"/>
    </source>
</evidence>
<evidence type="ECO:0000256" key="8">
    <source>
        <dbReference type="ARBA" id="ARBA00022777"/>
    </source>
</evidence>
<keyword evidence="7 12" id="KW-0547">Nucleotide-binding</keyword>
<dbReference type="InterPro" id="IPR055414">
    <property type="entry name" value="LRR_R13L4/SHOC2-like"/>
</dbReference>
<dbReference type="Gene3D" id="3.40.50.300">
    <property type="entry name" value="P-loop containing nucleotide triphosphate hydrolases"/>
    <property type="match status" value="1"/>
</dbReference>
<dbReference type="InterPro" id="IPR002182">
    <property type="entry name" value="NB-ARC"/>
</dbReference>
<dbReference type="GO" id="GO:0004674">
    <property type="term" value="F:protein serine/threonine kinase activity"/>
    <property type="evidence" value="ECO:0007669"/>
    <property type="project" value="UniProtKB-EC"/>
</dbReference>
<dbReference type="CDD" id="cd14798">
    <property type="entry name" value="RX-CC_like"/>
    <property type="match status" value="1"/>
</dbReference>
<dbReference type="FunFam" id="1.10.510.10:FF:000336">
    <property type="entry name" value="Cysteine-rich receptor-like protein kinase 2"/>
    <property type="match status" value="1"/>
</dbReference>
<dbReference type="PANTHER" id="PTHR47973">
    <property type="entry name" value="CYSTEINE-RICH RECEPTOR-LIKE PROTEIN KINASE 3"/>
    <property type="match status" value="1"/>
</dbReference>
<dbReference type="InterPro" id="IPR001245">
    <property type="entry name" value="Ser-Thr/Tyr_kinase_cat_dom"/>
</dbReference>
<dbReference type="InterPro" id="IPR011009">
    <property type="entry name" value="Kinase-like_dom_sf"/>
</dbReference>
<dbReference type="FunFam" id="3.30.200.20:FF:000162">
    <property type="entry name" value="Adenine nucleotide alpha hydrolase-like domain kinase"/>
    <property type="match status" value="1"/>
</dbReference>
<dbReference type="InterPro" id="IPR032675">
    <property type="entry name" value="LRR_dom_sf"/>
</dbReference>
<dbReference type="SUPFAM" id="SSF52058">
    <property type="entry name" value="L domain-like"/>
    <property type="match status" value="1"/>
</dbReference>
<feature type="compositionally biased region" description="Low complexity" evidence="13">
    <location>
        <begin position="1381"/>
        <end position="1405"/>
    </location>
</feature>
<dbReference type="InterPro" id="IPR058922">
    <property type="entry name" value="WHD_DRP"/>
</dbReference>
<dbReference type="CDD" id="cd14066">
    <property type="entry name" value="STKc_IRAK"/>
    <property type="match status" value="1"/>
</dbReference>
<dbReference type="Pfam" id="PF23598">
    <property type="entry name" value="LRR_14"/>
    <property type="match status" value="1"/>
</dbReference>
<dbReference type="Gene3D" id="3.30.200.20">
    <property type="entry name" value="Phosphorylase Kinase, domain 1"/>
    <property type="match status" value="1"/>
</dbReference>
<dbReference type="SUPFAM" id="SSF52540">
    <property type="entry name" value="P-loop containing nucleoside triphosphate hydrolases"/>
    <property type="match status" value="1"/>
</dbReference>
<keyword evidence="9" id="KW-0611">Plant defense</keyword>
<evidence type="ECO:0000256" key="12">
    <source>
        <dbReference type="PROSITE-ProRule" id="PRU10141"/>
    </source>
</evidence>
<dbReference type="InterPro" id="IPR042197">
    <property type="entry name" value="Apaf_helical"/>
</dbReference>
<evidence type="ECO:0000256" key="9">
    <source>
        <dbReference type="ARBA" id="ARBA00022821"/>
    </source>
</evidence>
<dbReference type="InterPro" id="IPR038005">
    <property type="entry name" value="RX-like_CC"/>
</dbReference>
<keyword evidence="6" id="KW-0677">Repeat</keyword>
<dbReference type="GO" id="GO:0002758">
    <property type="term" value="P:innate immune response-activating signaling pathway"/>
    <property type="evidence" value="ECO:0007669"/>
    <property type="project" value="UniProtKB-ARBA"/>
</dbReference>
<dbReference type="Gene3D" id="3.80.10.10">
    <property type="entry name" value="Ribonuclease Inhibitor"/>
    <property type="match status" value="1"/>
</dbReference>
<feature type="region of interest" description="Disordered" evidence="13">
    <location>
        <begin position="1372"/>
        <end position="1405"/>
    </location>
</feature>
<reference evidence="15 16" key="2">
    <citation type="submission" date="2024-10" db="EMBL/GenBank/DDBJ databases">
        <authorList>
            <person name="Ryan C."/>
        </authorList>
    </citation>
    <scope>NUCLEOTIDE SEQUENCE [LARGE SCALE GENOMIC DNA]</scope>
</reference>
<dbReference type="PROSITE" id="PS00107">
    <property type="entry name" value="PROTEIN_KINASE_ATP"/>
    <property type="match status" value="1"/>
</dbReference>
<dbReference type="FunFam" id="1.10.10.10:FF:000322">
    <property type="entry name" value="Probable disease resistance protein At1g63360"/>
    <property type="match status" value="1"/>
</dbReference>
<evidence type="ECO:0000256" key="2">
    <source>
        <dbReference type="ARBA" id="ARBA00008171"/>
    </source>
</evidence>
<dbReference type="SUPFAM" id="SSF56112">
    <property type="entry name" value="Protein kinase-like (PK-like)"/>
    <property type="match status" value="1"/>
</dbReference>
<evidence type="ECO:0000256" key="4">
    <source>
        <dbReference type="ARBA" id="ARBA00022614"/>
    </source>
</evidence>
<comment type="similarity">
    <text evidence="2">Belongs to the protein kinase superfamily. TKL Ser/Thr protein kinase family. ROCO subfamily.</text>
</comment>
<evidence type="ECO:0000259" key="14">
    <source>
        <dbReference type="PROSITE" id="PS50011"/>
    </source>
</evidence>
<feature type="domain" description="Protein kinase" evidence="14">
    <location>
        <begin position="1069"/>
        <end position="1350"/>
    </location>
</feature>
<dbReference type="GO" id="GO:0042742">
    <property type="term" value="P:defense response to bacterium"/>
    <property type="evidence" value="ECO:0007669"/>
    <property type="project" value="UniProtKB-ARBA"/>
</dbReference>
<evidence type="ECO:0000256" key="10">
    <source>
        <dbReference type="ARBA" id="ARBA00022840"/>
    </source>
</evidence>